<gene>
    <name evidence="2" type="ORF">GDO54_000507</name>
</gene>
<keyword evidence="3" id="KW-1185">Reference proteome</keyword>
<sequence>MKNSTFVKKKKKRKDGRHGICVLAVADMSCYLTYLLYITILLAIFKAGRVRTALVSRITTGTCKNSCQLQTANASTAVKVFIDIKGKV</sequence>
<comment type="caution">
    <text evidence="2">The sequence shown here is derived from an EMBL/GenBank/DDBJ whole genome shotgun (WGS) entry which is preliminary data.</text>
</comment>
<keyword evidence="1" id="KW-0812">Transmembrane</keyword>
<protein>
    <submittedName>
        <fullName evidence="2">Uncharacterized protein</fullName>
    </submittedName>
</protein>
<dbReference type="AlphaFoldDB" id="A0AAV3BA81"/>
<evidence type="ECO:0000256" key="1">
    <source>
        <dbReference type="SAM" id="Phobius"/>
    </source>
</evidence>
<accession>A0AAV3BA81</accession>
<evidence type="ECO:0000313" key="3">
    <source>
        <dbReference type="Proteomes" id="UP001181693"/>
    </source>
</evidence>
<proteinExistence type="predicted"/>
<dbReference type="Proteomes" id="UP001181693">
    <property type="component" value="Unassembled WGS sequence"/>
</dbReference>
<keyword evidence="1" id="KW-0472">Membrane</keyword>
<evidence type="ECO:0000313" key="2">
    <source>
        <dbReference type="EMBL" id="DBA32738.1"/>
    </source>
</evidence>
<name>A0AAV3BA81_PYXAD</name>
<dbReference type="EMBL" id="DYDO01000001">
    <property type="protein sequence ID" value="DBA32738.1"/>
    <property type="molecule type" value="Genomic_DNA"/>
</dbReference>
<organism evidence="2 3">
    <name type="scientific">Pyxicephalus adspersus</name>
    <name type="common">African bullfrog</name>
    <dbReference type="NCBI Taxonomy" id="30357"/>
    <lineage>
        <taxon>Eukaryota</taxon>
        <taxon>Metazoa</taxon>
        <taxon>Chordata</taxon>
        <taxon>Craniata</taxon>
        <taxon>Vertebrata</taxon>
        <taxon>Euteleostomi</taxon>
        <taxon>Amphibia</taxon>
        <taxon>Batrachia</taxon>
        <taxon>Anura</taxon>
        <taxon>Neobatrachia</taxon>
        <taxon>Ranoidea</taxon>
        <taxon>Pyxicephalidae</taxon>
        <taxon>Pyxicephalinae</taxon>
        <taxon>Pyxicephalus</taxon>
    </lineage>
</organism>
<feature type="transmembrane region" description="Helical" evidence="1">
    <location>
        <begin position="20"/>
        <end position="45"/>
    </location>
</feature>
<reference evidence="2" key="1">
    <citation type="thesis" date="2020" institute="ProQuest LLC" country="789 East Eisenhower Parkway, Ann Arbor, MI, USA">
        <title>Comparative Genomics and Chromosome Evolution.</title>
        <authorList>
            <person name="Mudd A.B."/>
        </authorList>
    </citation>
    <scope>NUCLEOTIDE SEQUENCE</scope>
    <source>
        <strain evidence="2">1538</strain>
        <tissue evidence="2">Blood</tissue>
    </source>
</reference>
<keyword evidence="1" id="KW-1133">Transmembrane helix</keyword>